<dbReference type="Proteomes" id="UP001327560">
    <property type="component" value="Chromosome 3"/>
</dbReference>
<organism evidence="1 2">
    <name type="scientific">Canna indica</name>
    <name type="common">Indian-shot</name>
    <dbReference type="NCBI Taxonomy" id="4628"/>
    <lineage>
        <taxon>Eukaryota</taxon>
        <taxon>Viridiplantae</taxon>
        <taxon>Streptophyta</taxon>
        <taxon>Embryophyta</taxon>
        <taxon>Tracheophyta</taxon>
        <taxon>Spermatophyta</taxon>
        <taxon>Magnoliopsida</taxon>
        <taxon>Liliopsida</taxon>
        <taxon>Zingiberales</taxon>
        <taxon>Cannaceae</taxon>
        <taxon>Canna</taxon>
    </lineage>
</organism>
<dbReference type="AlphaFoldDB" id="A0AAQ3K3D2"/>
<sequence length="107" mass="11876">MGEKVHAAPRSIMRKAHSFMTAEKSNMRSPANATAKSISSHSFIRHKIHLNSNPMWGAQGQLVCIGLSSAFDNLAWTFQESELCFSYPHSHASKLGRKDCSNDKELS</sequence>
<protein>
    <submittedName>
        <fullName evidence="1">Uncharacterized protein</fullName>
    </submittedName>
</protein>
<keyword evidence="2" id="KW-1185">Reference proteome</keyword>
<accession>A0AAQ3K3D2</accession>
<evidence type="ECO:0000313" key="2">
    <source>
        <dbReference type="Proteomes" id="UP001327560"/>
    </source>
</evidence>
<dbReference type="EMBL" id="CP136892">
    <property type="protein sequence ID" value="WOL00409.1"/>
    <property type="molecule type" value="Genomic_DNA"/>
</dbReference>
<evidence type="ECO:0000313" key="1">
    <source>
        <dbReference type="EMBL" id="WOL00409.1"/>
    </source>
</evidence>
<proteinExistence type="predicted"/>
<gene>
    <name evidence="1" type="ORF">Cni_G09122</name>
</gene>
<name>A0AAQ3K3D2_9LILI</name>
<reference evidence="1 2" key="1">
    <citation type="submission" date="2023-10" db="EMBL/GenBank/DDBJ databases">
        <title>Chromosome-scale genome assembly provides insights into flower coloration mechanisms of Canna indica.</title>
        <authorList>
            <person name="Li C."/>
        </authorList>
    </citation>
    <scope>NUCLEOTIDE SEQUENCE [LARGE SCALE GENOMIC DNA]</scope>
    <source>
        <tissue evidence="1">Flower</tissue>
    </source>
</reference>